<dbReference type="Pfam" id="PF13392">
    <property type="entry name" value="HNH_3"/>
    <property type="match status" value="1"/>
</dbReference>
<dbReference type="Gene3D" id="3.90.75.10">
    <property type="entry name" value="Homing Intron 3 (I-ppo) Encoded Endonuclease, Chain A"/>
    <property type="match status" value="1"/>
</dbReference>
<keyword evidence="2" id="KW-0378">Hydrolase</keyword>
<keyword evidence="3" id="KW-1185">Reference proteome</keyword>
<dbReference type="InterPro" id="IPR044925">
    <property type="entry name" value="His-Me_finger_sf"/>
</dbReference>
<evidence type="ECO:0000313" key="3">
    <source>
        <dbReference type="Proteomes" id="UP000293379"/>
    </source>
</evidence>
<dbReference type="KEGG" id="vg:65119492"/>
<dbReference type="Proteomes" id="UP000293379">
    <property type="component" value="Segment"/>
</dbReference>
<keyword evidence="2" id="KW-0255">Endonuclease</keyword>
<keyword evidence="2" id="KW-0540">Nuclease</keyword>
<accession>A0A481S1Q3</accession>
<evidence type="ECO:0000259" key="1">
    <source>
        <dbReference type="Pfam" id="PF13392"/>
    </source>
</evidence>
<proteinExistence type="predicted"/>
<evidence type="ECO:0000313" key="2">
    <source>
        <dbReference type="EMBL" id="QBG78459.1"/>
    </source>
</evidence>
<name>A0A481S1Q3_9CAUD</name>
<sequence>MTRFCVHCAGAIVRRPREAHTVYARRRFCSRTCNGRHNAANMRDHSTPLELIERIGWDVTETGCWEWRGRRTSSGYGESPVRVGDIKTGEIFAHRLAYIAWNGPIPDGLLVRHQCDNPPCINPDHLLVGTHSDNTHDAVSRERHAHGESHGGAKLTETDVRELRAAHRSGSTYRELAARYGLNRYTVGRIVRGERWASVPLATFGEEVRSG</sequence>
<dbReference type="InterPro" id="IPR003615">
    <property type="entry name" value="HNH_nuc"/>
</dbReference>
<dbReference type="GeneID" id="65119492"/>
<reference evidence="3" key="1">
    <citation type="submission" date="2019-02" db="EMBL/GenBank/DDBJ databases">
        <authorList>
            <person name="Montgomery M.T."/>
            <person name="Garlena R.A."/>
            <person name="Russell D.A."/>
            <person name="Pope W.H."/>
            <person name="Jacobs-Sera D."/>
            <person name="Hatfull G.F."/>
        </authorList>
    </citation>
    <scope>NUCLEOTIDE SEQUENCE [LARGE SCALE GENOMIC DNA]</scope>
</reference>
<dbReference type="RefSeq" id="YP_010101718.1">
    <property type="nucleotide sequence ID" value="NC_055792.1"/>
</dbReference>
<feature type="domain" description="HNH nuclease" evidence="1">
    <location>
        <begin position="92"/>
        <end position="135"/>
    </location>
</feature>
<dbReference type="GO" id="GO:0004519">
    <property type="term" value="F:endonuclease activity"/>
    <property type="evidence" value="ECO:0007669"/>
    <property type="project" value="UniProtKB-KW"/>
</dbReference>
<gene>
    <name evidence="2" type="primary">68</name>
    <name evidence="2" type="ORF">PBI_WALRUS_68</name>
</gene>
<dbReference type="InterPro" id="IPR044930">
    <property type="entry name" value="Homing_endonuclease_His-Me"/>
</dbReference>
<protein>
    <submittedName>
        <fullName evidence="2">HNH endonuclease</fullName>
    </submittedName>
</protein>
<dbReference type="EMBL" id="MK501729">
    <property type="protein sequence ID" value="QBG78459.1"/>
    <property type="molecule type" value="Genomic_DNA"/>
</dbReference>
<organism evidence="2 3">
    <name type="scientific">Gordonia phage Walrus</name>
    <dbReference type="NCBI Taxonomy" id="2517927"/>
    <lineage>
        <taxon>Viruses</taxon>
        <taxon>Duplodnaviria</taxon>
        <taxon>Heunggongvirae</taxon>
        <taxon>Uroviricota</taxon>
        <taxon>Caudoviricetes</taxon>
        <taxon>Jujuvirus</taxon>
        <taxon>Jujuvirus walrus</taxon>
    </lineage>
</organism>
<dbReference type="SUPFAM" id="SSF54060">
    <property type="entry name" value="His-Me finger endonucleases"/>
    <property type="match status" value="1"/>
</dbReference>